<dbReference type="AlphaFoldDB" id="X7F1S9"/>
<reference evidence="3 4" key="1">
    <citation type="submission" date="2014-01" db="EMBL/GenBank/DDBJ databases">
        <title>Roseivivax isoporae LMG 25204 Genome Sequencing.</title>
        <authorList>
            <person name="Lai Q."/>
            <person name="Li G."/>
            <person name="Shao Z."/>
        </authorList>
    </citation>
    <scope>NUCLEOTIDE SEQUENCE [LARGE SCALE GENOMIC DNA]</scope>
    <source>
        <strain evidence="3 4">LMG 25204</strain>
    </source>
</reference>
<dbReference type="OrthoDB" id="8394711at2"/>
<dbReference type="STRING" id="1449351.RISW2_18730"/>
<evidence type="ECO:0000256" key="1">
    <source>
        <dbReference type="SAM" id="MobiDB-lite"/>
    </source>
</evidence>
<keyword evidence="2" id="KW-0812">Transmembrane</keyword>
<proteinExistence type="predicted"/>
<comment type="caution">
    <text evidence="3">The sequence shown here is derived from an EMBL/GenBank/DDBJ whole genome shotgun (WGS) entry which is preliminary data.</text>
</comment>
<accession>X7F1S9</accession>
<name>X7F1S9_9RHOB</name>
<dbReference type="eggNOG" id="ENOG50323SC">
    <property type="taxonomic scope" value="Bacteria"/>
</dbReference>
<sequence>MSQTSPTGTAAPPAGAAPAPHHSGNEYPLLDIPFNAVIDGRRYAGEGLSLVEARLSGLVDRSLHGTEHVVRLVFEFPGFQLVLTPDARVSVEDSTTAALYFTNPTGEHHAQLRKVLNDYISGDLTSAGALIRSGSLAQGRGGKPAAPRRGVLQRLRTGIASVGVLALTVALLLFAVALVQARLFTTDIATPGRVVPQGQTMRATADGQLSFLDTGAGQGEVLYAVDTTGGETLSVAMPCDCTATPVSVAEGSTVLAGEPVVALSEGDAPLVIEARLPQGLLFEIQRTGTVDVALPGGQDFEARLDDTFRVPGTGSAGDAVEATLVPAIDLAPGTEGQVAALSVTRDAFAPIAPVLEAGRAIAAQGERLFDAAAPAIADARDRVTALWGRASGADLSSNDIQSGEDQ</sequence>
<protein>
    <submittedName>
        <fullName evidence="3">Uncharacterized protein</fullName>
    </submittedName>
</protein>
<keyword evidence="2" id="KW-0472">Membrane</keyword>
<organism evidence="3 4">
    <name type="scientific">Roseivivax isoporae LMG 25204</name>
    <dbReference type="NCBI Taxonomy" id="1449351"/>
    <lineage>
        <taxon>Bacteria</taxon>
        <taxon>Pseudomonadati</taxon>
        <taxon>Pseudomonadota</taxon>
        <taxon>Alphaproteobacteria</taxon>
        <taxon>Rhodobacterales</taxon>
        <taxon>Roseobacteraceae</taxon>
        <taxon>Roseivivax</taxon>
    </lineage>
</organism>
<feature type="region of interest" description="Disordered" evidence="1">
    <location>
        <begin position="1"/>
        <end position="22"/>
    </location>
</feature>
<keyword evidence="2" id="KW-1133">Transmembrane helix</keyword>
<gene>
    <name evidence="3" type="ORF">RISW2_18730</name>
</gene>
<keyword evidence="4" id="KW-1185">Reference proteome</keyword>
<evidence type="ECO:0000256" key="2">
    <source>
        <dbReference type="SAM" id="Phobius"/>
    </source>
</evidence>
<dbReference type="Proteomes" id="UP000023430">
    <property type="component" value="Unassembled WGS sequence"/>
</dbReference>
<dbReference type="EMBL" id="JAME01000050">
    <property type="protein sequence ID" value="ETX26872.1"/>
    <property type="molecule type" value="Genomic_DNA"/>
</dbReference>
<evidence type="ECO:0000313" key="4">
    <source>
        <dbReference type="Proteomes" id="UP000023430"/>
    </source>
</evidence>
<evidence type="ECO:0000313" key="3">
    <source>
        <dbReference type="EMBL" id="ETX26872.1"/>
    </source>
</evidence>
<feature type="compositionally biased region" description="Low complexity" evidence="1">
    <location>
        <begin position="1"/>
        <end position="20"/>
    </location>
</feature>
<feature type="transmembrane region" description="Helical" evidence="2">
    <location>
        <begin position="158"/>
        <end position="179"/>
    </location>
</feature>
<dbReference type="RefSeq" id="WP_051492229.1">
    <property type="nucleotide sequence ID" value="NZ_JAME01000050.1"/>
</dbReference>
<dbReference type="PATRIC" id="fig|1449351.3.peg.4224"/>